<proteinExistence type="predicted"/>
<dbReference type="GO" id="GO:0035312">
    <property type="term" value="F:5'-3' DNA exonuclease activity"/>
    <property type="evidence" value="ECO:0007669"/>
    <property type="project" value="TreeGrafter"/>
</dbReference>
<accession>A0A1E3A017</accession>
<organism evidence="2 3">
    <name type="scientific">Eisenbergiella tayi</name>
    <dbReference type="NCBI Taxonomy" id="1432052"/>
    <lineage>
        <taxon>Bacteria</taxon>
        <taxon>Bacillati</taxon>
        <taxon>Bacillota</taxon>
        <taxon>Clostridia</taxon>
        <taxon>Lachnospirales</taxon>
        <taxon>Lachnospiraceae</taxon>
        <taxon>Eisenbergiella</taxon>
    </lineage>
</organism>
<dbReference type="Gene3D" id="3.20.20.140">
    <property type="entry name" value="Metal-dependent hydrolases"/>
    <property type="match status" value="1"/>
</dbReference>
<dbReference type="PATRIC" id="fig|1432052.4.peg.6750"/>
<dbReference type="SUPFAM" id="SSF89550">
    <property type="entry name" value="PHP domain-like"/>
    <property type="match status" value="1"/>
</dbReference>
<sequence length="329" mass="38172">MGTFYLLPKEGTFYKANLHCHTVVSDGDLTPEQVKEAYMGQGYSIVAFTDHNKYCKHEELNDEGFLSIAAYEANIDQFSPHEDAWPNLKVYHFNFYDKYPERREKEEKIPMPLRRYNDIEYINGYIDLMKTEGFLACYNHPYWSLQNYEDYKDLRGLWGMEIYNHGCEHDGLYGFHPQSYDEMLRTGQRIFTVATDDNHNREPFDSPLCDSFGGFVMVKAGSLDYSAVMEALEKGDFYFSMGPEIKEAYIRDNRLVVKTSPVEKIFVIQEGRDCYKKLAPIGECITEAEFEITGREGYIRVEIRDGKGLYAGTNAFWMDKVMSALAESE</sequence>
<dbReference type="EMBL" id="MCGH01000005">
    <property type="protein sequence ID" value="ODM02093.1"/>
    <property type="molecule type" value="Genomic_DNA"/>
</dbReference>
<dbReference type="PANTHER" id="PTHR42924:SF3">
    <property type="entry name" value="POLYMERASE_HISTIDINOL PHOSPHATASE N-TERMINAL DOMAIN-CONTAINING PROTEIN"/>
    <property type="match status" value="1"/>
</dbReference>
<feature type="domain" description="Polymerase/histidinol phosphatase N-terminal" evidence="1">
    <location>
        <begin position="16"/>
        <end position="77"/>
    </location>
</feature>
<dbReference type="InterPro" id="IPR016195">
    <property type="entry name" value="Pol/histidinol_Pase-like"/>
</dbReference>
<evidence type="ECO:0000313" key="2">
    <source>
        <dbReference type="EMBL" id="ODM02093.1"/>
    </source>
</evidence>
<name>A0A1E3A017_9FIRM</name>
<evidence type="ECO:0000259" key="1">
    <source>
        <dbReference type="SMART" id="SM00481"/>
    </source>
</evidence>
<gene>
    <name evidence="2" type="ORF">BEI61_06092</name>
</gene>
<dbReference type="SMART" id="SM00481">
    <property type="entry name" value="POLIIIAc"/>
    <property type="match status" value="1"/>
</dbReference>
<comment type="caution">
    <text evidence="2">The sequence shown here is derived from an EMBL/GenBank/DDBJ whole genome shotgun (WGS) entry which is preliminary data.</text>
</comment>
<dbReference type="GO" id="GO:0004534">
    <property type="term" value="F:5'-3' RNA exonuclease activity"/>
    <property type="evidence" value="ECO:0007669"/>
    <property type="project" value="TreeGrafter"/>
</dbReference>
<reference evidence="2 3" key="1">
    <citation type="submission" date="2016-07" db="EMBL/GenBank/DDBJ databases">
        <title>Characterization of isolates of Eisenbergiella tayi derived from blood cultures, using whole genome sequencing.</title>
        <authorList>
            <person name="Burdz T."/>
            <person name="Wiebe D."/>
            <person name="Huynh C."/>
            <person name="Bernard K."/>
        </authorList>
    </citation>
    <scope>NUCLEOTIDE SEQUENCE [LARGE SCALE GENOMIC DNA]</scope>
    <source>
        <strain evidence="2 3">NML 110608</strain>
    </source>
</reference>
<dbReference type="Proteomes" id="UP000094067">
    <property type="component" value="Unassembled WGS sequence"/>
</dbReference>
<dbReference type="InterPro" id="IPR003141">
    <property type="entry name" value="Pol/His_phosphatase_N"/>
</dbReference>
<dbReference type="RefSeq" id="WP_044972018.1">
    <property type="nucleotide sequence ID" value="NZ_MCGH01000005.1"/>
</dbReference>
<evidence type="ECO:0000313" key="3">
    <source>
        <dbReference type="Proteomes" id="UP000094067"/>
    </source>
</evidence>
<protein>
    <recommendedName>
        <fullName evidence="1">Polymerase/histidinol phosphatase N-terminal domain-containing protein</fullName>
    </recommendedName>
</protein>
<dbReference type="InterPro" id="IPR052018">
    <property type="entry name" value="PHP_domain"/>
</dbReference>
<dbReference type="PANTHER" id="PTHR42924">
    <property type="entry name" value="EXONUCLEASE"/>
    <property type="match status" value="1"/>
</dbReference>
<dbReference type="AlphaFoldDB" id="A0A1E3A017"/>